<reference evidence="2" key="1">
    <citation type="submission" date="2023-03" db="EMBL/GenBank/DDBJ databases">
        <title>Massive genome expansion in bonnet fungi (Mycena s.s.) driven by repeated elements and novel gene families across ecological guilds.</title>
        <authorList>
            <consortium name="Lawrence Berkeley National Laboratory"/>
            <person name="Harder C.B."/>
            <person name="Miyauchi S."/>
            <person name="Viragh M."/>
            <person name="Kuo A."/>
            <person name="Thoen E."/>
            <person name="Andreopoulos B."/>
            <person name="Lu D."/>
            <person name="Skrede I."/>
            <person name="Drula E."/>
            <person name="Henrissat B."/>
            <person name="Morin E."/>
            <person name="Kohler A."/>
            <person name="Barry K."/>
            <person name="LaButti K."/>
            <person name="Morin E."/>
            <person name="Salamov A."/>
            <person name="Lipzen A."/>
            <person name="Mereny Z."/>
            <person name="Hegedus B."/>
            <person name="Baldrian P."/>
            <person name="Stursova M."/>
            <person name="Weitz H."/>
            <person name="Taylor A."/>
            <person name="Grigoriev I.V."/>
            <person name="Nagy L.G."/>
            <person name="Martin F."/>
            <person name="Kauserud H."/>
        </authorList>
    </citation>
    <scope>NUCLEOTIDE SEQUENCE</scope>
    <source>
        <strain evidence="2">CBHHK067</strain>
    </source>
</reference>
<dbReference type="AlphaFoldDB" id="A0AAD7D8F9"/>
<accession>A0AAD7D8F9</accession>
<evidence type="ECO:0000256" key="1">
    <source>
        <dbReference type="SAM" id="MobiDB-lite"/>
    </source>
</evidence>
<sequence>MAVMAVASQLGTTPILLNQNPEWGTNSFPLSLKLRHELPMRNRHEPPCSTVPSSLMRAGVESLKTMGLTRPLFKTGAGAGLLDIPAASVDTSCDVTETSDRGLFARGGILQELRMKILQPPKLDGGLAIEDCWNGRIQDSARWYNLRDLNLMVFQGPLSQLGSTKHTLLEAHAAGRLLQTEEPLSMTKFHLTWTQLVSEDLCPAPHARLWSPWQLNSQERRTGAFLRCLYHIPVDNESRSRQLQRQEERRRSTGGLCWNMKPQSITNDTQAECSSIFSPGPAD</sequence>
<evidence type="ECO:0000313" key="3">
    <source>
        <dbReference type="Proteomes" id="UP001221757"/>
    </source>
</evidence>
<evidence type="ECO:0000313" key="2">
    <source>
        <dbReference type="EMBL" id="KAJ7683453.1"/>
    </source>
</evidence>
<proteinExistence type="predicted"/>
<name>A0AAD7D8F9_MYCRO</name>
<dbReference type="EMBL" id="JARKIE010000108">
    <property type="protein sequence ID" value="KAJ7683453.1"/>
    <property type="molecule type" value="Genomic_DNA"/>
</dbReference>
<keyword evidence="3" id="KW-1185">Reference proteome</keyword>
<dbReference type="Proteomes" id="UP001221757">
    <property type="component" value="Unassembled WGS sequence"/>
</dbReference>
<comment type="caution">
    <text evidence="2">The sequence shown here is derived from an EMBL/GenBank/DDBJ whole genome shotgun (WGS) entry which is preliminary data.</text>
</comment>
<protein>
    <submittedName>
        <fullName evidence="2">Uncharacterized protein</fullName>
    </submittedName>
</protein>
<organism evidence="2 3">
    <name type="scientific">Mycena rosella</name>
    <name type="common">Pink bonnet</name>
    <name type="synonym">Agaricus rosellus</name>
    <dbReference type="NCBI Taxonomy" id="1033263"/>
    <lineage>
        <taxon>Eukaryota</taxon>
        <taxon>Fungi</taxon>
        <taxon>Dikarya</taxon>
        <taxon>Basidiomycota</taxon>
        <taxon>Agaricomycotina</taxon>
        <taxon>Agaricomycetes</taxon>
        <taxon>Agaricomycetidae</taxon>
        <taxon>Agaricales</taxon>
        <taxon>Marasmiineae</taxon>
        <taxon>Mycenaceae</taxon>
        <taxon>Mycena</taxon>
    </lineage>
</organism>
<gene>
    <name evidence="2" type="ORF">B0H17DRAFT_1227539</name>
</gene>
<feature type="region of interest" description="Disordered" evidence="1">
    <location>
        <begin position="239"/>
        <end position="262"/>
    </location>
</feature>
<feature type="compositionally biased region" description="Basic and acidic residues" evidence="1">
    <location>
        <begin position="239"/>
        <end position="251"/>
    </location>
</feature>